<dbReference type="InterPro" id="IPR029048">
    <property type="entry name" value="HSP70_C_sf"/>
</dbReference>
<feature type="non-terminal residue" evidence="4">
    <location>
        <position position="1"/>
    </location>
</feature>
<dbReference type="SUPFAM" id="SSF100920">
    <property type="entry name" value="Heat shock protein 70kD (HSP70), peptide-binding domain"/>
    <property type="match status" value="2"/>
</dbReference>
<dbReference type="Gene3D" id="2.60.34.10">
    <property type="entry name" value="Substrate Binding Domain Of DNAk, Chain A, domain 1"/>
    <property type="match status" value="2"/>
</dbReference>
<keyword evidence="3" id="KW-0067">ATP-binding</keyword>
<dbReference type="InterPro" id="IPR029047">
    <property type="entry name" value="HSP70_peptide-bd_sf"/>
</dbReference>
<dbReference type="SUPFAM" id="SSF100934">
    <property type="entry name" value="Heat shock protein 70kD (HSP70), C-terminal subdomain"/>
    <property type="match status" value="1"/>
</dbReference>
<protein>
    <recommendedName>
        <fullName evidence="6">Heat shock protein 70</fullName>
    </recommendedName>
</protein>
<reference evidence="4" key="1">
    <citation type="submission" date="2021-02" db="EMBL/GenBank/DDBJ databases">
        <authorList>
            <person name="Nowell W R."/>
        </authorList>
    </citation>
    <scope>NUCLEOTIDE SEQUENCE</scope>
</reference>
<dbReference type="SUPFAM" id="SSF53067">
    <property type="entry name" value="Actin-like ATPase domain"/>
    <property type="match status" value="1"/>
</dbReference>
<dbReference type="PRINTS" id="PR00301">
    <property type="entry name" value="HEATSHOCK70"/>
</dbReference>
<proteinExistence type="inferred from homology"/>
<evidence type="ECO:0000256" key="1">
    <source>
        <dbReference type="ARBA" id="ARBA00007381"/>
    </source>
</evidence>
<keyword evidence="2" id="KW-0547">Nucleotide-binding</keyword>
<dbReference type="Pfam" id="PF00012">
    <property type="entry name" value="HSP70"/>
    <property type="match status" value="1"/>
</dbReference>
<accession>A0A819S9Q7</accession>
<dbReference type="EMBL" id="CAJOAX010009621">
    <property type="protein sequence ID" value="CAF4059742.1"/>
    <property type="molecule type" value="Genomic_DNA"/>
</dbReference>
<evidence type="ECO:0000256" key="2">
    <source>
        <dbReference type="ARBA" id="ARBA00022741"/>
    </source>
</evidence>
<dbReference type="Gene3D" id="3.90.640.10">
    <property type="entry name" value="Actin, Chain A, domain 4"/>
    <property type="match status" value="1"/>
</dbReference>
<dbReference type="Gene3D" id="1.20.1270.10">
    <property type="match status" value="1"/>
</dbReference>
<comment type="caution">
    <text evidence="4">The sequence shown here is derived from an EMBL/GenBank/DDBJ whole genome shotgun (WGS) entry which is preliminary data.</text>
</comment>
<comment type="similarity">
    <text evidence="1">Belongs to the heat shock protein 70 family.</text>
</comment>
<dbReference type="InterPro" id="IPR013126">
    <property type="entry name" value="Hsp_70_fam"/>
</dbReference>
<dbReference type="Proteomes" id="UP000663823">
    <property type="component" value="Unassembled WGS sequence"/>
</dbReference>
<dbReference type="GO" id="GO:0140662">
    <property type="term" value="F:ATP-dependent protein folding chaperone"/>
    <property type="evidence" value="ECO:0007669"/>
    <property type="project" value="InterPro"/>
</dbReference>
<evidence type="ECO:0000313" key="4">
    <source>
        <dbReference type="EMBL" id="CAF4059742.1"/>
    </source>
</evidence>
<gene>
    <name evidence="4" type="ORF">OTI717_LOCUS32083</name>
</gene>
<dbReference type="GO" id="GO:0005524">
    <property type="term" value="F:ATP binding"/>
    <property type="evidence" value="ECO:0007669"/>
    <property type="project" value="UniProtKB-KW"/>
</dbReference>
<sequence>LTLSSSSQASIEIDSFHEDINFYSTITRARFEEINDHLFRSTLESVKKALHDAEMDKSDIYEIVLIGSSTRIPKVQKLLQDFFNGKELNKSINPDEAVAYGAAVLAAILTGDKSEDLKDLLLLDVAPLSLGIETAGGVMTVLLKRNTTIPTKQTQTFTISSYDQSGGTVAELVTVDRENSTKQTETMANSSKTQFSVDIKVFEGEHSLTRDNHLLGYFTLSDISLASNSVPQIEVTFDFDANSILNVSAVDKTSGKENKITVTNDNGRLSKQDIEYMIADAEKYRKEDEIQHERILAKNSLESYCFNMKAIISDKKFTDKMDVHDKKKMIDTIKDTIKWLEINQFATKEEFEYKLKEVEKLCSSIMRKL</sequence>
<evidence type="ECO:0008006" key="6">
    <source>
        <dbReference type="Google" id="ProtNLM"/>
    </source>
</evidence>
<name>A0A819S9Q7_9BILA</name>
<dbReference type="InterPro" id="IPR043129">
    <property type="entry name" value="ATPase_NBD"/>
</dbReference>
<dbReference type="PANTHER" id="PTHR19375">
    <property type="entry name" value="HEAT SHOCK PROTEIN 70KDA"/>
    <property type="match status" value="1"/>
</dbReference>
<organism evidence="4 5">
    <name type="scientific">Rotaria sordida</name>
    <dbReference type="NCBI Taxonomy" id="392033"/>
    <lineage>
        <taxon>Eukaryota</taxon>
        <taxon>Metazoa</taxon>
        <taxon>Spiralia</taxon>
        <taxon>Gnathifera</taxon>
        <taxon>Rotifera</taxon>
        <taxon>Eurotatoria</taxon>
        <taxon>Bdelloidea</taxon>
        <taxon>Philodinida</taxon>
        <taxon>Philodinidae</taxon>
        <taxon>Rotaria</taxon>
    </lineage>
</organism>
<dbReference type="Gene3D" id="3.30.420.40">
    <property type="match status" value="2"/>
</dbReference>
<dbReference type="FunFam" id="3.30.420.40:FF:000172">
    <property type="entry name" value="Heat shock 70 kDa protein"/>
    <property type="match status" value="1"/>
</dbReference>
<evidence type="ECO:0000256" key="3">
    <source>
        <dbReference type="ARBA" id="ARBA00022840"/>
    </source>
</evidence>
<evidence type="ECO:0000313" key="5">
    <source>
        <dbReference type="Proteomes" id="UP000663823"/>
    </source>
</evidence>
<dbReference type="AlphaFoldDB" id="A0A819S9Q7"/>